<dbReference type="Proteomes" id="UP000251960">
    <property type="component" value="Chromosome 6"/>
</dbReference>
<protein>
    <submittedName>
        <fullName evidence="1">Uncharacterized protein</fullName>
    </submittedName>
</protein>
<comment type="caution">
    <text evidence="1">The sequence shown here is derived from an EMBL/GenBank/DDBJ whole genome shotgun (WGS) entry which is preliminary data.</text>
</comment>
<organism evidence="1">
    <name type="scientific">Zea mays</name>
    <name type="common">Maize</name>
    <dbReference type="NCBI Taxonomy" id="4577"/>
    <lineage>
        <taxon>Eukaryota</taxon>
        <taxon>Viridiplantae</taxon>
        <taxon>Streptophyta</taxon>
        <taxon>Embryophyta</taxon>
        <taxon>Tracheophyta</taxon>
        <taxon>Spermatophyta</taxon>
        <taxon>Magnoliopsida</taxon>
        <taxon>Liliopsida</taxon>
        <taxon>Poales</taxon>
        <taxon>Poaceae</taxon>
        <taxon>PACMAD clade</taxon>
        <taxon>Panicoideae</taxon>
        <taxon>Andropogonodae</taxon>
        <taxon>Andropogoneae</taxon>
        <taxon>Tripsacinae</taxon>
        <taxon>Zea</taxon>
    </lineage>
</organism>
<reference evidence="1" key="1">
    <citation type="journal article" date="2018" name="Nat. Genet.">
        <title>Extensive intraspecific gene order and gene structural variations between Mo17 and other maize genomes.</title>
        <authorList>
            <person name="Sun S."/>
            <person name="Zhou Y."/>
            <person name="Chen J."/>
            <person name="Shi J."/>
            <person name="Zhao H."/>
            <person name="Zhao H."/>
            <person name="Song W."/>
            <person name="Zhang M."/>
            <person name="Cui Y."/>
            <person name="Dong X."/>
            <person name="Liu H."/>
            <person name="Ma X."/>
            <person name="Jiao Y."/>
            <person name="Wang B."/>
            <person name="Wei X."/>
            <person name="Stein J.C."/>
            <person name="Glaubitz J.C."/>
            <person name="Lu F."/>
            <person name="Yu G."/>
            <person name="Liang C."/>
            <person name="Fengler K."/>
            <person name="Li B."/>
            <person name="Rafalski A."/>
            <person name="Schnable P.S."/>
            <person name="Ware D.H."/>
            <person name="Buckler E.S."/>
            <person name="Lai J."/>
        </authorList>
    </citation>
    <scope>NUCLEOTIDE SEQUENCE [LARGE SCALE GENOMIC DNA]</scope>
    <source>
        <tissue evidence="1">Seedling</tissue>
    </source>
</reference>
<proteinExistence type="predicted"/>
<sequence>MHGLMTQPLPF</sequence>
<dbReference type="EMBL" id="NCVQ01000007">
    <property type="protein sequence ID" value="PWZ15985.1"/>
    <property type="molecule type" value="Genomic_DNA"/>
</dbReference>
<gene>
    <name evidence="1" type="ORF">Zm00014a_029331</name>
</gene>
<name>A0A3L6E5E0_MAIZE</name>
<accession>A0A3L6E5E0</accession>
<evidence type="ECO:0000313" key="1">
    <source>
        <dbReference type="EMBL" id="PWZ15985.1"/>
    </source>
</evidence>